<gene>
    <name evidence="2" type="ORF">BcabD6B2_32800</name>
</gene>
<dbReference type="Proteomes" id="UP001497744">
    <property type="component" value="Unassembled WGS sequence"/>
</dbReference>
<feature type="compositionally biased region" description="Low complexity" evidence="1">
    <location>
        <begin position="416"/>
        <end position="451"/>
    </location>
</feature>
<keyword evidence="2" id="KW-0176">Collagen</keyword>
<dbReference type="PANTHER" id="PTHR24637">
    <property type="entry name" value="COLLAGEN"/>
    <property type="match status" value="1"/>
</dbReference>
<keyword evidence="3" id="KW-1185">Reference proteome</keyword>
<reference evidence="2 3" key="1">
    <citation type="submission" date="2021-06" db="EMBL/GenBank/DDBJ databases">
        <title>Genome sequence of Babesia caballi.</title>
        <authorList>
            <person name="Yamagishi J."/>
            <person name="Kidaka T."/>
            <person name="Ochi A."/>
        </authorList>
    </citation>
    <scope>NUCLEOTIDE SEQUENCE [LARGE SCALE GENOMIC DNA]</scope>
    <source>
        <strain evidence="2">USDA-D6B2</strain>
    </source>
</reference>
<feature type="compositionally biased region" description="Low complexity" evidence="1">
    <location>
        <begin position="479"/>
        <end position="493"/>
    </location>
</feature>
<dbReference type="EMBL" id="BPLF01000002">
    <property type="protein sequence ID" value="GIX63845.1"/>
    <property type="molecule type" value="Genomic_DNA"/>
</dbReference>
<feature type="region of interest" description="Disordered" evidence="1">
    <location>
        <begin position="330"/>
        <end position="373"/>
    </location>
</feature>
<sequence>MTGTKSVLADPPKDLKEAIDWILRLTGKDKKVGKQGTGELANQVYSLLNVARSSADSSVLNGADAKALADLFNWVGRNGNGEGITKLVEALASGLATFIGYEGAPTGSRSGWHPEWSGVGKKEHYKSYYGGSSWQDDSTDTCAKIFMGCVPLVFYGITYLYWRCSFKTGCNRAWMDMTFNGQTFKLKVGTTYRISESGPDLKKFMEAMGYTSTQLMDAKGMGVMGILDKKLSELDYARGSANNSLPFSHYLQKVVEYGQKHVSNNPLQCPLSSLHNAAVAYWKSASATSSGISAAIEKIKKAFEAFSQNSSSDYKTLKSDIAERHGKLQQFLNPGSSEPGSDGLHKAGSFGTGGGAHGQPQQESPAAEAVGAAANAAAASGDAHGSVTANGRETSVVISGPGVVTGVGGSGGGGAHTSSVPTTTNTTTETTTPPPTITTTTTTAGAGDTGTPGPPGPVGPAGKSGDRGEAGPAGPAGPIGPVGARGPAGPQGPRGDKGETGEQGQSRSSQPSSSAASSSSSSSSTVPGPTTPPQPSSSAGAAAGTLSTLALGGGAAAVYFNVGNVATILKGIFGLVR</sequence>
<comment type="caution">
    <text evidence="2">The sequence shown here is derived from an EMBL/GenBank/DDBJ whole genome shotgun (WGS) entry which is preliminary data.</text>
</comment>
<dbReference type="GeneID" id="94195326"/>
<feature type="compositionally biased region" description="Low complexity" evidence="1">
    <location>
        <begin position="508"/>
        <end position="528"/>
    </location>
</feature>
<dbReference type="RefSeq" id="XP_067715914.1">
    <property type="nucleotide sequence ID" value="XM_067859813.1"/>
</dbReference>
<evidence type="ECO:0000313" key="2">
    <source>
        <dbReference type="EMBL" id="GIX63845.1"/>
    </source>
</evidence>
<proteinExistence type="predicted"/>
<evidence type="ECO:0000256" key="1">
    <source>
        <dbReference type="SAM" id="MobiDB-lite"/>
    </source>
</evidence>
<protein>
    <submittedName>
        <fullName evidence="2">Collagen alpha-1(I) chain protein</fullName>
    </submittedName>
</protein>
<feature type="compositionally biased region" description="Polar residues" evidence="1">
    <location>
        <begin position="330"/>
        <end position="339"/>
    </location>
</feature>
<accession>A0AAV4LVT5</accession>
<name>A0AAV4LVT5_BABCB</name>
<dbReference type="Pfam" id="PF01391">
    <property type="entry name" value="Collagen"/>
    <property type="match status" value="1"/>
</dbReference>
<evidence type="ECO:0000313" key="3">
    <source>
        <dbReference type="Proteomes" id="UP001497744"/>
    </source>
</evidence>
<dbReference type="InterPro" id="IPR008160">
    <property type="entry name" value="Collagen"/>
</dbReference>
<dbReference type="AlphaFoldDB" id="A0AAV4LVT5"/>
<dbReference type="PANTHER" id="PTHR24637:SF421">
    <property type="entry name" value="CUTICLE COLLAGEN DPY-2"/>
    <property type="match status" value="1"/>
</dbReference>
<feature type="region of interest" description="Disordered" evidence="1">
    <location>
        <begin position="400"/>
        <end position="541"/>
    </location>
</feature>
<organism evidence="2 3">
    <name type="scientific">Babesia caballi</name>
    <dbReference type="NCBI Taxonomy" id="5871"/>
    <lineage>
        <taxon>Eukaryota</taxon>
        <taxon>Sar</taxon>
        <taxon>Alveolata</taxon>
        <taxon>Apicomplexa</taxon>
        <taxon>Aconoidasida</taxon>
        <taxon>Piroplasmida</taxon>
        <taxon>Babesiidae</taxon>
        <taxon>Babesia</taxon>
    </lineage>
</organism>
<feature type="compositionally biased region" description="Gly residues" evidence="1">
    <location>
        <begin position="403"/>
        <end position="415"/>
    </location>
</feature>